<dbReference type="AlphaFoldDB" id="A0A2J5I9J4"/>
<accession>A0A2J5I9J4</accession>
<proteinExistence type="predicted"/>
<gene>
    <name evidence="2" type="ORF">BDW42DRAFT_158431</name>
</gene>
<organism evidence="2 3">
    <name type="scientific">Aspergillus taichungensis</name>
    <dbReference type="NCBI Taxonomy" id="482145"/>
    <lineage>
        <taxon>Eukaryota</taxon>
        <taxon>Fungi</taxon>
        <taxon>Dikarya</taxon>
        <taxon>Ascomycota</taxon>
        <taxon>Pezizomycotina</taxon>
        <taxon>Eurotiomycetes</taxon>
        <taxon>Eurotiomycetidae</taxon>
        <taxon>Eurotiales</taxon>
        <taxon>Aspergillaceae</taxon>
        <taxon>Aspergillus</taxon>
        <taxon>Aspergillus subgen. Circumdati</taxon>
    </lineage>
</organism>
<sequence length="71" mass="7953">MGMKVPTPTESQSNPESPYFVPRKKETNKQTSTDTPTKFPISSLALNPPNPPKATYQNRPFWPIDPQSNPP</sequence>
<feature type="region of interest" description="Disordered" evidence="1">
    <location>
        <begin position="1"/>
        <end position="71"/>
    </location>
</feature>
<evidence type="ECO:0000256" key="1">
    <source>
        <dbReference type="SAM" id="MobiDB-lite"/>
    </source>
</evidence>
<dbReference type="Proteomes" id="UP000235023">
    <property type="component" value="Unassembled WGS sequence"/>
</dbReference>
<dbReference type="EMBL" id="KZ559497">
    <property type="protein sequence ID" value="PLN86735.1"/>
    <property type="molecule type" value="Genomic_DNA"/>
</dbReference>
<evidence type="ECO:0000313" key="3">
    <source>
        <dbReference type="Proteomes" id="UP000235023"/>
    </source>
</evidence>
<name>A0A2J5I9J4_9EURO</name>
<evidence type="ECO:0000313" key="2">
    <source>
        <dbReference type="EMBL" id="PLN86735.1"/>
    </source>
</evidence>
<reference evidence="3" key="1">
    <citation type="submission" date="2017-12" db="EMBL/GenBank/DDBJ databases">
        <authorList>
            <consortium name="DOE Joint Genome Institute"/>
            <person name="Mondo S.J."/>
            <person name="Kjaerbolling I."/>
            <person name="Vesth T.C."/>
            <person name="Frisvad J.C."/>
            <person name="Nybo J.L."/>
            <person name="Theobald S."/>
            <person name="Kuo A."/>
            <person name="Bowyer P."/>
            <person name="Matsuda Y."/>
            <person name="Lyhne E.K."/>
            <person name="Kogle M.E."/>
            <person name="Clum A."/>
            <person name="Lipzen A."/>
            <person name="Salamov A."/>
            <person name="Ngan C.Y."/>
            <person name="Daum C."/>
            <person name="Chiniquy J."/>
            <person name="Barry K."/>
            <person name="LaButti K."/>
            <person name="Haridas S."/>
            <person name="Simmons B.A."/>
            <person name="Magnuson J.K."/>
            <person name="Mortensen U.H."/>
            <person name="Larsen T.O."/>
            <person name="Grigoriev I.V."/>
            <person name="Baker S.E."/>
            <person name="Andersen M.R."/>
            <person name="Nordberg H.P."/>
            <person name="Cantor M.N."/>
            <person name="Hua S.X."/>
        </authorList>
    </citation>
    <scope>NUCLEOTIDE SEQUENCE [LARGE SCALE GENOMIC DNA]</scope>
    <source>
        <strain evidence="3">IBT 19404</strain>
    </source>
</reference>
<protein>
    <submittedName>
        <fullName evidence="2">Uncharacterized protein</fullName>
    </submittedName>
</protein>
<keyword evidence="3" id="KW-1185">Reference proteome</keyword>